<dbReference type="PRINTS" id="PR00344">
    <property type="entry name" value="BCTRLSENSOR"/>
</dbReference>
<dbReference type="GO" id="GO:0016036">
    <property type="term" value="P:cellular response to phosphate starvation"/>
    <property type="evidence" value="ECO:0007669"/>
    <property type="project" value="TreeGrafter"/>
</dbReference>
<dbReference type="KEGG" id="ncb:C0V82_08285"/>
<dbReference type="GO" id="GO:0005524">
    <property type="term" value="F:ATP binding"/>
    <property type="evidence" value="ECO:0007669"/>
    <property type="project" value="UniProtKB-KW"/>
</dbReference>
<dbReference type="GO" id="GO:0004721">
    <property type="term" value="F:phosphoprotein phosphatase activity"/>
    <property type="evidence" value="ECO:0007669"/>
    <property type="project" value="TreeGrafter"/>
</dbReference>
<dbReference type="InterPro" id="IPR036890">
    <property type="entry name" value="HATPase_C_sf"/>
</dbReference>
<keyword evidence="6" id="KW-0808">Transferase</keyword>
<dbReference type="InterPro" id="IPR003594">
    <property type="entry name" value="HATPase_dom"/>
</dbReference>
<dbReference type="Pfam" id="PF13188">
    <property type="entry name" value="PAS_8"/>
    <property type="match status" value="1"/>
</dbReference>
<dbReference type="InterPro" id="IPR004358">
    <property type="entry name" value="Sig_transdc_His_kin-like_C"/>
</dbReference>
<evidence type="ECO:0000256" key="6">
    <source>
        <dbReference type="ARBA" id="ARBA00022679"/>
    </source>
</evidence>
<evidence type="ECO:0000256" key="8">
    <source>
        <dbReference type="ARBA" id="ARBA00022777"/>
    </source>
</evidence>
<dbReference type="GO" id="GO:0000155">
    <property type="term" value="F:phosphorelay sensor kinase activity"/>
    <property type="evidence" value="ECO:0007669"/>
    <property type="project" value="InterPro"/>
</dbReference>
<dbReference type="SMART" id="SM00388">
    <property type="entry name" value="HisKA"/>
    <property type="match status" value="1"/>
</dbReference>
<comment type="subcellular location">
    <subcellularLocation>
        <location evidence="2">Cell membrane</location>
    </subcellularLocation>
</comment>
<dbReference type="FunFam" id="3.30.565.10:FF:000006">
    <property type="entry name" value="Sensor histidine kinase WalK"/>
    <property type="match status" value="1"/>
</dbReference>
<dbReference type="OrthoDB" id="9813151at2"/>
<dbReference type="RefSeq" id="WP_102111930.1">
    <property type="nucleotide sequence ID" value="NZ_BMGN01000002.1"/>
</dbReference>
<dbReference type="SUPFAM" id="SSF55785">
    <property type="entry name" value="PYP-like sensor domain (PAS domain)"/>
    <property type="match status" value="1"/>
</dbReference>
<dbReference type="InterPro" id="IPR000014">
    <property type="entry name" value="PAS"/>
</dbReference>
<dbReference type="CDD" id="cd00082">
    <property type="entry name" value="HisKA"/>
    <property type="match status" value="1"/>
</dbReference>
<dbReference type="InterPro" id="IPR003661">
    <property type="entry name" value="HisK_dim/P_dom"/>
</dbReference>
<comment type="catalytic activity">
    <reaction evidence="1">
        <text>ATP + protein L-histidine = ADP + protein N-phospho-L-histidine.</text>
        <dbReference type="EC" id="2.7.13.3"/>
    </reaction>
</comment>
<evidence type="ECO:0000256" key="4">
    <source>
        <dbReference type="ARBA" id="ARBA00022475"/>
    </source>
</evidence>
<evidence type="ECO:0000256" key="10">
    <source>
        <dbReference type="ARBA" id="ARBA00023012"/>
    </source>
</evidence>
<organism evidence="12 13">
    <name type="scientific">Niveispirillum cyanobacteriorum</name>
    <dbReference type="NCBI Taxonomy" id="1612173"/>
    <lineage>
        <taxon>Bacteria</taxon>
        <taxon>Pseudomonadati</taxon>
        <taxon>Pseudomonadota</taxon>
        <taxon>Alphaproteobacteria</taxon>
        <taxon>Rhodospirillales</taxon>
        <taxon>Azospirillaceae</taxon>
        <taxon>Niveispirillum</taxon>
    </lineage>
</organism>
<dbReference type="PANTHER" id="PTHR45453:SF1">
    <property type="entry name" value="PHOSPHATE REGULON SENSOR PROTEIN PHOR"/>
    <property type="match status" value="1"/>
</dbReference>
<protein>
    <recommendedName>
        <fullName evidence="3">histidine kinase</fullName>
        <ecNumber evidence="3">2.7.13.3</ecNumber>
    </recommendedName>
</protein>
<dbReference type="EMBL" id="CP025611">
    <property type="protein sequence ID" value="AUN30231.1"/>
    <property type="molecule type" value="Genomic_DNA"/>
</dbReference>
<dbReference type="FunFam" id="1.10.287.130:FF:000008">
    <property type="entry name" value="Two-component sensor histidine kinase"/>
    <property type="match status" value="1"/>
</dbReference>
<dbReference type="InterPro" id="IPR036097">
    <property type="entry name" value="HisK_dim/P_sf"/>
</dbReference>
<dbReference type="PROSITE" id="PS50109">
    <property type="entry name" value="HIS_KIN"/>
    <property type="match status" value="1"/>
</dbReference>
<dbReference type="Pfam" id="PF00512">
    <property type="entry name" value="HisKA"/>
    <property type="match status" value="1"/>
</dbReference>
<evidence type="ECO:0000256" key="11">
    <source>
        <dbReference type="ARBA" id="ARBA00023136"/>
    </source>
</evidence>
<evidence type="ECO:0000256" key="9">
    <source>
        <dbReference type="ARBA" id="ARBA00022840"/>
    </source>
</evidence>
<dbReference type="InterPro" id="IPR005467">
    <property type="entry name" value="His_kinase_dom"/>
</dbReference>
<keyword evidence="11" id="KW-0472">Membrane</keyword>
<dbReference type="InterPro" id="IPR035965">
    <property type="entry name" value="PAS-like_dom_sf"/>
</dbReference>
<dbReference type="AlphaFoldDB" id="A0A2K9NAQ7"/>
<keyword evidence="9" id="KW-0067">ATP-binding</keyword>
<dbReference type="Gene3D" id="3.30.450.20">
    <property type="entry name" value="PAS domain"/>
    <property type="match status" value="1"/>
</dbReference>
<dbReference type="SUPFAM" id="SSF47384">
    <property type="entry name" value="Homodimeric domain of signal transducing histidine kinase"/>
    <property type="match status" value="1"/>
</dbReference>
<evidence type="ECO:0000256" key="7">
    <source>
        <dbReference type="ARBA" id="ARBA00022741"/>
    </source>
</evidence>
<dbReference type="Pfam" id="PF02518">
    <property type="entry name" value="HATPase_c"/>
    <property type="match status" value="1"/>
</dbReference>
<keyword evidence="5" id="KW-0597">Phosphoprotein</keyword>
<dbReference type="EC" id="2.7.13.3" evidence="3"/>
<accession>A0A2K9NAQ7</accession>
<evidence type="ECO:0000313" key="12">
    <source>
        <dbReference type="EMBL" id="AUN30231.1"/>
    </source>
</evidence>
<gene>
    <name evidence="12" type="ORF">C0V82_08285</name>
</gene>
<evidence type="ECO:0000256" key="3">
    <source>
        <dbReference type="ARBA" id="ARBA00012438"/>
    </source>
</evidence>
<dbReference type="Gene3D" id="1.10.287.130">
    <property type="match status" value="1"/>
</dbReference>
<name>A0A2K9NAQ7_9PROT</name>
<dbReference type="Proteomes" id="UP000234752">
    <property type="component" value="Chromosome eg_1"/>
</dbReference>
<dbReference type="GO" id="GO:0005886">
    <property type="term" value="C:plasma membrane"/>
    <property type="evidence" value="ECO:0007669"/>
    <property type="project" value="UniProtKB-SubCell"/>
</dbReference>
<keyword evidence="13" id="KW-1185">Reference proteome</keyword>
<dbReference type="InterPro" id="IPR050351">
    <property type="entry name" value="BphY/WalK/GraS-like"/>
</dbReference>
<keyword evidence="4" id="KW-1003">Cell membrane</keyword>
<sequence>MRWYEVRPVRFVLIGVALVGPTAAILLALLLAGHVDAGVALPALLVNVVVAVAILRMIQTDTRRLTDYAEILGESSAPVPAPELDSITAEFIASAMARAHQGWLDRESKDAGRAGLFEAVIDQLHDPVILLGPGREVRRANQAACKLFGDRLLDRDLASSVRTPSLLEAADAVLAGGASRTVEVLLPVPVERTLQARVKPFRPPGEDGPLLVLLTLHDITVLKRSEQMRADFVANASHELRTPLAALIGFIETLRGPAKDDPAAHERFLGIMFDQSNRMSRLVNDLLSLSRIEMDEHSPPTEQVDVAKIVRNVAATLELRAASRKVKLRLEQPDSLPPVVGDEDQLSQVFQNLIDNAIKYGKEQTEVTVALTAATQGKAGVVRGPAVMVAVTDRGDGIARTHLPRLTERFYRVDPARSRALGGTGLGLAIVKHIVNRHRGRLIIDSEVGKGSTFTVMLPAAKVVKLVEREVG</sequence>
<keyword evidence="10" id="KW-0902">Two-component regulatory system</keyword>
<dbReference type="SUPFAM" id="SSF55874">
    <property type="entry name" value="ATPase domain of HSP90 chaperone/DNA topoisomerase II/histidine kinase"/>
    <property type="match status" value="1"/>
</dbReference>
<keyword evidence="8 12" id="KW-0418">Kinase</keyword>
<reference evidence="12 13" key="1">
    <citation type="submission" date="2017-12" db="EMBL/GenBank/DDBJ databases">
        <title>Genomes of bacteria within cyanobacterial aggregates.</title>
        <authorList>
            <person name="Cai H."/>
        </authorList>
    </citation>
    <scope>NUCLEOTIDE SEQUENCE [LARGE SCALE GENOMIC DNA]</scope>
    <source>
        <strain evidence="12 13">TH16</strain>
    </source>
</reference>
<dbReference type="Gene3D" id="3.30.565.10">
    <property type="entry name" value="Histidine kinase-like ATPase, C-terminal domain"/>
    <property type="match status" value="1"/>
</dbReference>
<evidence type="ECO:0000256" key="5">
    <source>
        <dbReference type="ARBA" id="ARBA00022553"/>
    </source>
</evidence>
<keyword evidence="7" id="KW-0547">Nucleotide-binding</keyword>
<evidence type="ECO:0000256" key="1">
    <source>
        <dbReference type="ARBA" id="ARBA00000085"/>
    </source>
</evidence>
<dbReference type="PANTHER" id="PTHR45453">
    <property type="entry name" value="PHOSPHATE REGULON SENSOR PROTEIN PHOR"/>
    <property type="match status" value="1"/>
</dbReference>
<evidence type="ECO:0000313" key="13">
    <source>
        <dbReference type="Proteomes" id="UP000234752"/>
    </source>
</evidence>
<evidence type="ECO:0000256" key="2">
    <source>
        <dbReference type="ARBA" id="ARBA00004236"/>
    </source>
</evidence>
<dbReference type="SMART" id="SM00387">
    <property type="entry name" value="HATPase_c"/>
    <property type="match status" value="1"/>
</dbReference>
<proteinExistence type="predicted"/>